<reference evidence="3 4" key="1">
    <citation type="submission" date="2024-08" db="EMBL/GenBank/DDBJ databases">
        <title>Two novel Cytobacillus novel species.</title>
        <authorList>
            <person name="Liu G."/>
        </authorList>
    </citation>
    <scope>NUCLEOTIDE SEQUENCE [LARGE SCALE GENOMIC DNA]</scope>
    <source>
        <strain evidence="3 4">FJAT-54145</strain>
    </source>
</reference>
<evidence type="ECO:0000313" key="4">
    <source>
        <dbReference type="Proteomes" id="UP001601059"/>
    </source>
</evidence>
<keyword evidence="2" id="KW-0472">Membrane</keyword>
<keyword evidence="2" id="KW-0812">Transmembrane</keyword>
<dbReference type="Proteomes" id="UP001601059">
    <property type="component" value="Unassembled WGS sequence"/>
</dbReference>
<evidence type="ECO:0000313" key="3">
    <source>
        <dbReference type="EMBL" id="MFE8700111.1"/>
    </source>
</evidence>
<protein>
    <submittedName>
        <fullName evidence="3">Uncharacterized protein</fullName>
    </submittedName>
</protein>
<sequence length="60" mass="6731">MIWLVLLSPFIILIPIMIYFDKRGASQPRLDSENHRIEQDQAKRDSFFTHGGGDGPGGST</sequence>
<keyword evidence="4" id="KW-1185">Reference proteome</keyword>
<organism evidence="3 4">
    <name type="scientific">Cytobacillus spartinae</name>
    <dbReference type="NCBI Taxonomy" id="3299023"/>
    <lineage>
        <taxon>Bacteria</taxon>
        <taxon>Bacillati</taxon>
        <taxon>Bacillota</taxon>
        <taxon>Bacilli</taxon>
        <taxon>Bacillales</taxon>
        <taxon>Bacillaceae</taxon>
        <taxon>Cytobacillus</taxon>
    </lineage>
</organism>
<dbReference type="EMBL" id="JBIACK010000001">
    <property type="protein sequence ID" value="MFE8700111.1"/>
    <property type="molecule type" value="Genomic_DNA"/>
</dbReference>
<evidence type="ECO:0000256" key="1">
    <source>
        <dbReference type="SAM" id="MobiDB-lite"/>
    </source>
</evidence>
<gene>
    <name evidence="3" type="ORF">ACFYKX_05670</name>
</gene>
<keyword evidence="2" id="KW-1133">Transmembrane helix</keyword>
<feature type="compositionally biased region" description="Gly residues" evidence="1">
    <location>
        <begin position="50"/>
        <end position="60"/>
    </location>
</feature>
<feature type="region of interest" description="Disordered" evidence="1">
    <location>
        <begin position="29"/>
        <end position="60"/>
    </location>
</feature>
<feature type="transmembrane region" description="Helical" evidence="2">
    <location>
        <begin position="6"/>
        <end position="21"/>
    </location>
</feature>
<accession>A0ABW6K7F3</accession>
<comment type="caution">
    <text evidence="3">The sequence shown here is derived from an EMBL/GenBank/DDBJ whole genome shotgun (WGS) entry which is preliminary data.</text>
</comment>
<feature type="compositionally biased region" description="Basic and acidic residues" evidence="1">
    <location>
        <begin position="29"/>
        <end position="47"/>
    </location>
</feature>
<name>A0ABW6K7F3_9BACI</name>
<dbReference type="RefSeq" id="WP_389358884.1">
    <property type="nucleotide sequence ID" value="NZ_JBIACK010000001.1"/>
</dbReference>
<proteinExistence type="predicted"/>
<evidence type="ECO:0000256" key="2">
    <source>
        <dbReference type="SAM" id="Phobius"/>
    </source>
</evidence>